<evidence type="ECO:0000313" key="2">
    <source>
        <dbReference type="Proteomes" id="UP000287651"/>
    </source>
</evidence>
<comment type="caution">
    <text evidence="1">The sequence shown here is derived from an EMBL/GenBank/DDBJ whole genome shotgun (WGS) entry which is preliminary data.</text>
</comment>
<proteinExistence type="predicted"/>
<dbReference type="Proteomes" id="UP000287651">
    <property type="component" value="Unassembled WGS sequence"/>
</dbReference>
<name>A0A427ACR3_ENSVE</name>
<protein>
    <submittedName>
        <fullName evidence="1">Uncharacterized protein</fullName>
    </submittedName>
</protein>
<sequence length="133" mass="15088">MKNPWNNMILLLPLQEFMPLTSVQGKLRASAPCFIFRVNSLHAVWILHQVSPKLLRLSICIELMVALMPTIPRVSPPSSSIFTLTISVSSYDVVMVAPPLDLAMHPPIHYFIRDHTTTHRYLLDPLSFVKILS</sequence>
<gene>
    <name evidence="1" type="ORF">B296_00005981</name>
</gene>
<accession>A0A427ACR3</accession>
<organism evidence="1 2">
    <name type="scientific">Ensete ventricosum</name>
    <name type="common">Abyssinian banana</name>
    <name type="synonym">Musa ensete</name>
    <dbReference type="NCBI Taxonomy" id="4639"/>
    <lineage>
        <taxon>Eukaryota</taxon>
        <taxon>Viridiplantae</taxon>
        <taxon>Streptophyta</taxon>
        <taxon>Embryophyta</taxon>
        <taxon>Tracheophyta</taxon>
        <taxon>Spermatophyta</taxon>
        <taxon>Magnoliopsida</taxon>
        <taxon>Liliopsida</taxon>
        <taxon>Zingiberales</taxon>
        <taxon>Musaceae</taxon>
        <taxon>Ensete</taxon>
    </lineage>
</organism>
<evidence type="ECO:0000313" key="1">
    <source>
        <dbReference type="EMBL" id="RRT74045.1"/>
    </source>
</evidence>
<reference evidence="1 2" key="1">
    <citation type="journal article" date="2014" name="Agronomy (Basel)">
        <title>A Draft Genome Sequence for Ensete ventricosum, the Drought-Tolerant Tree Against Hunger.</title>
        <authorList>
            <person name="Harrison J."/>
            <person name="Moore K.A."/>
            <person name="Paszkiewicz K."/>
            <person name="Jones T."/>
            <person name="Grant M."/>
            <person name="Ambacheew D."/>
            <person name="Muzemil S."/>
            <person name="Studholme D.J."/>
        </authorList>
    </citation>
    <scope>NUCLEOTIDE SEQUENCE [LARGE SCALE GENOMIC DNA]</scope>
</reference>
<dbReference type="EMBL" id="AMZH03002895">
    <property type="protein sequence ID" value="RRT74045.1"/>
    <property type="molecule type" value="Genomic_DNA"/>
</dbReference>
<dbReference type="AlphaFoldDB" id="A0A427ACR3"/>